<proteinExistence type="predicted"/>
<organism evidence="1">
    <name type="scientific">Magallana gigas</name>
    <name type="common">Pacific oyster</name>
    <name type="synonym">Crassostrea gigas</name>
    <dbReference type="NCBI Taxonomy" id="29159"/>
    <lineage>
        <taxon>Eukaryota</taxon>
        <taxon>Metazoa</taxon>
        <taxon>Spiralia</taxon>
        <taxon>Lophotrochozoa</taxon>
        <taxon>Mollusca</taxon>
        <taxon>Bivalvia</taxon>
        <taxon>Autobranchia</taxon>
        <taxon>Pteriomorphia</taxon>
        <taxon>Ostreida</taxon>
        <taxon>Ostreoidea</taxon>
        <taxon>Ostreidae</taxon>
        <taxon>Magallana</taxon>
    </lineage>
</organism>
<dbReference type="AlphaFoldDB" id="K1R4T6"/>
<accession>K1R4T6</accession>
<dbReference type="EMBL" id="JH818012">
    <property type="protein sequence ID" value="EKC38524.1"/>
    <property type="molecule type" value="Genomic_DNA"/>
</dbReference>
<dbReference type="InParanoid" id="K1R4T6"/>
<name>K1R4T6_MAGGI</name>
<dbReference type="HOGENOM" id="CLU_1950867_0_0_1"/>
<sequence>MGETELERVAVTPFVHQVGGHTCVLQVTPNVICVINISCDISNSCIKFYGEVPKGLARFIPETYEEEDTLTVIDHGIQDSDCKQGLRDWSDQCVRRQIDRYGYWSEGRSQSILNLYHQNTKPYRASVEF</sequence>
<gene>
    <name evidence="1" type="ORF">CGI_10012580</name>
</gene>
<evidence type="ECO:0000313" key="1">
    <source>
        <dbReference type="EMBL" id="EKC38524.1"/>
    </source>
</evidence>
<protein>
    <submittedName>
        <fullName evidence="1">Uncharacterized protein</fullName>
    </submittedName>
</protein>
<reference evidence="1" key="1">
    <citation type="journal article" date="2012" name="Nature">
        <title>The oyster genome reveals stress adaptation and complexity of shell formation.</title>
        <authorList>
            <person name="Zhang G."/>
            <person name="Fang X."/>
            <person name="Guo X."/>
            <person name="Li L."/>
            <person name="Luo R."/>
            <person name="Xu F."/>
            <person name="Yang P."/>
            <person name="Zhang L."/>
            <person name="Wang X."/>
            <person name="Qi H."/>
            <person name="Xiong Z."/>
            <person name="Que H."/>
            <person name="Xie Y."/>
            <person name="Holland P.W."/>
            <person name="Paps J."/>
            <person name="Zhu Y."/>
            <person name="Wu F."/>
            <person name="Chen Y."/>
            <person name="Wang J."/>
            <person name="Peng C."/>
            <person name="Meng J."/>
            <person name="Yang L."/>
            <person name="Liu J."/>
            <person name="Wen B."/>
            <person name="Zhang N."/>
            <person name="Huang Z."/>
            <person name="Zhu Q."/>
            <person name="Feng Y."/>
            <person name="Mount A."/>
            <person name="Hedgecock D."/>
            <person name="Xu Z."/>
            <person name="Liu Y."/>
            <person name="Domazet-Loso T."/>
            <person name="Du Y."/>
            <person name="Sun X."/>
            <person name="Zhang S."/>
            <person name="Liu B."/>
            <person name="Cheng P."/>
            <person name="Jiang X."/>
            <person name="Li J."/>
            <person name="Fan D."/>
            <person name="Wang W."/>
            <person name="Fu W."/>
            <person name="Wang T."/>
            <person name="Wang B."/>
            <person name="Zhang J."/>
            <person name="Peng Z."/>
            <person name="Li Y."/>
            <person name="Li N."/>
            <person name="Wang J."/>
            <person name="Chen M."/>
            <person name="He Y."/>
            <person name="Tan F."/>
            <person name="Song X."/>
            <person name="Zheng Q."/>
            <person name="Huang R."/>
            <person name="Yang H."/>
            <person name="Du X."/>
            <person name="Chen L."/>
            <person name="Yang M."/>
            <person name="Gaffney P.M."/>
            <person name="Wang S."/>
            <person name="Luo L."/>
            <person name="She Z."/>
            <person name="Ming Y."/>
            <person name="Huang W."/>
            <person name="Zhang S."/>
            <person name="Huang B."/>
            <person name="Zhang Y."/>
            <person name="Qu T."/>
            <person name="Ni P."/>
            <person name="Miao G."/>
            <person name="Wang J."/>
            <person name="Wang Q."/>
            <person name="Steinberg C.E."/>
            <person name="Wang H."/>
            <person name="Li N."/>
            <person name="Qian L."/>
            <person name="Zhang G."/>
            <person name="Li Y."/>
            <person name="Yang H."/>
            <person name="Liu X."/>
            <person name="Wang J."/>
            <person name="Yin Y."/>
            <person name="Wang J."/>
        </authorList>
    </citation>
    <scope>NUCLEOTIDE SEQUENCE [LARGE SCALE GENOMIC DNA]</scope>
    <source>
        <strain evidence="1">05x7-T-G4-1.051#20</strain>
    </source>
</reference>